<reference evidence="16" key="1">
    <citation type="submission" date="2017-04" db="EMBL/GenBank/DDBJ databases">
        <authorList>
            <person name="Varghese N."/>
            <person name="Submissions S."/>
        </authorList>
    </citation>
    <scope>NUCLEOTIDE SEQUENCE [LARGE SCALE GENOMIC DNA]</scope>
    <source>
        <strain evidence="16">DSM 23072</strain>
    </source>
</reference>
<dbReference type="InterPro" id="IPR001753">
    <property type="entry name" value="Enoyl-CoA_hydra/iso"/>
</dbReference>
<comment type="catalytic activity">
    <reaction evidence="12">
        <text>a (3S)-3-hydroxyacyl-CoA + NAD(+) = a 3-oxoacyl-CoA + NADH + H(+)</text>
        <dbReference type="Rhea" id="RHEA:22432"/>
        <dbReference type="ChEBI" id="CHEBI:15378"/>
        <dbReference type="ChEBI" id="CHEBI:57318"/>
        <dbReference type="ChEBI" id="CHEBI:57540"/>
        <dbReference type="ChEBI" id="CHEBI:57945"/>
        <dbReference type="ChEBI" id="CHEBI:90726"/>
        <dbReference type="EC" id="1.1.1.35"/>
    </reaction>
</comment>
<dbReference type="SUPFAM" id="SSF52096">
    <property type="entry name" value="ClpP/crotonase"/>
    <property type="match status" value="1"/>
</dbReference>
<dbReference type="STRING" id="1122938.SAMN05660772_01439"/>
<evidence type="ECO:0000256" key="11">
    <source>
        <dbReference type="ARBA" id="ARBA00023268"/>
    </source>
</evidence>
<comment type="pathway">
    <text evidence="1">Lipid metabolism; fatty acid beta-oxidation.</text>
</comment>
<evidence type="ECO:0000256" key="3">
    <source>
        <dbReference type="ARBA" id="ARBA00008750"/>
    </source>
</evidence>
<evidence type="ECO:0000259" key="13">
    <source>
        <dbReference type="Pfam" id="PF00725"/>
    </source>
</evidence>
<dbReference type="SUPFAM" id="SSF48179">
    <property type="entry name" value="6-phosphogluconate dehydrogenase C-terminal domain-like"/>
    <property type="match status" value="2"/>
</dbReference>
<dbReference type="InterPro" id="IPR036291">
    <property type="entry name" value="NAD(P)-bd_dom_sf"/>
</dbReference>
<sequence length="732" mass="82368">MNMQAENQGNQTFDYQGEQHSELFKLSFYQRDIAVITLNVTAKKQNWLNQDAIYYLDALLTQLAGWPLQGLIFISGKENSFVQGFSLSGLEQKSPDELYDFAQQSQNLLAKIRQLKFPTVCAVQGSCFGLGLELALACDYRLAANDAATRFSMPQVKSGLLPFAGGCHLLTQKIGLKQGLLMLLSGDKISAGSALAKELVDETLPRALLFQVACRYIRGETGSIAQKVKKGYQNMLANLLVRGENIGWLRRYLIEQVEQQIWLKAFDNYPAIKAILNLFKQQQESLPSAVRECFVTLFGDQTSVVLRQMEHTNREMRHQYYDLQSSDKIKKVAVLGSGFMGAGIAYITAARAGLPVRIKDINPDGVQKALRLSYLLLQKAVDQGHLPYGKLLQKIYLISGGERFIGKQTADIVIEAVYEDLQLKQNLIEESENYYDENTIFASNTLTLSIAEIASKAQRPQNVIGVHYFTPVSQRRMVEIVPHFSPNQATSQQTIAKAISLVIEQGQVPLLVKDSPGFFINRVLIPYLLEAYYCLLDGEAVGTIDRALQEFGFKNGPLAMIDEMGLDILVKALPKLERAFGTRFAPPPKVDYLLRNERKGRKNRRGFYLYHSRSGDRTQVDKSIYQVLETVVENNLEPEQIVRRCILMMLNEAAYCAQEQVITNLNEGNVASVLGMFFPEFRGGIYAYIEQTGAATIVAELERMVEQYGERFRPCEWLLQKARTEISKDTAL</sequence>
<evidence type="ECO:0000256" key="8">
    <source>
        <dbReference type="ARBA" id="ARBA00023027"/>
    </source>
</evidence>
<dbReference type="Gene3D" id="3.40.50.720">
    <property type="entry name" value="NAD(P)-binding Rossmann-like Domain"/>
    <property type="match status" value="1"/>
</dbReference>
<keyword evidence="7" id="KW-0560">Oxidoreductase</keyword>
<dbReference type="SUPFAM" id="SSF51735">
    <property type="entry name" value="NAD(P)-binding Rossmann-fold domains"/>
    <property type="match status" value="1"/>
</dbReference>
<evidence type="ECO:0000256" key="9">
    <source>
        <dbReference type="ARBA" id="ARBA00023098"/>
    </source>
</evidence>
<evidence type="ECO:0000256" key="4">
    <source>
        <dbReference type="ARBA" id="ARBA00012076"/>
    </source>
</evidence>
<dbReference type="Proteomes" id="UP000192408">
    <property type="component" value="Unassembled WGS sequence"/>
</dbReference>
<keyword evidence="5" id="KW-0276">Fatty acid metabolism</keyword>
<dbReference type="GO" id="GO:0006635">
    <property type="term" value="P:fatty acid beta-oxidation"/>
    <property type="evidence" value="ECO:0007669"/>
    <property type="project" value="UniProtKB-UniPathway"/>
</dbReference>
<feature type="domain" description="3-hydroxyacyl-CoA dehydrogenase NAD binding" evidence="14">
    <location>
        <begin position="331"/>
        <end position="514"/>
    </location>
</feature>
<evidence type="ECO:0000259" key="14">
    <source>
        <dbReference type="Pfam" id="PF02737"/>
    </source>
</evidence>
<dbReference type="PANTHER" id="PTHR43612:SF3">
    <property type="entry name" value="TRIFUNCTIONAL ENZYME SUBUNIT ALPHA, MITOCHONDRIAL"/>
    <property type="match status" value="1"/>
</dbReference>
<keyword evidence="6" id="KW-0442">Lipid degradation</keyword>
<evidence type="ECO:0000256" key="6">
    <source>
        <dbReference type="ARBA" id="ARBA00022963"/>
    </source>
</evidence>
<dbReference type="UniPathway" id="UPA00659"/>
<keyword evidence="16" id="KW-1185">Reference proteome</keyword>
<dbReference type="Gene3D" id="3.90.226.10">
    <property type="entry name" value="2-enoyl-CoA Hydratase, Chain A, domain 1"/>
    <property type="match status" value="1"/>
</dbReference>
<dbReference type="EMBL" id="FWWV01000068">
    <property type="protein sequence ID" value="SMB90009.1"/>
    <property type="molecule type" value="Genomic_DNA"/>
</dbReference>
<comment type="similarity">
    <text evidence="2">In the central section; belongs to the 3-hydroxyacyl-CoA dehydrogenase family.</text>
</comment>
<accession>A0A1W1V988</accession>
<dbReference type="GO" id="GO:0016509">
    <property type="term" value="F:long-chain (3S)-3-hydroxyacyl-CoA dehydrogenase (NAD+) activity"/>
    <property type="evidence" value="ECO:0007669"/>
    <property type="project" value="TreeGrafter"/>
</dbReference>
<dbReference type="Gene3D" id="1.10.1040.50">
    <property type="match status" value="1"/>
</dbReference>
<dbReference type="Pfam" id="PF00378">
    <property type="entry name" value="ECH_1"/>
    <property type="match status" value="1"/>
</dbReference>
<dbReference type="Pfam" id="PF00725">
    <property type="entry name" value="3HCDH"/>
    <property type="match status" value="1"/>
</dbReference>
<dbReference type="InterPro" id="IPR029045">
    <property type="entry name" value="ClpP/crotonase-like_dom_sf"/>
</dbReference>
<evidence type="ECO:0000313" key="16">
    <source>
        <dbReference type="Proteomes" id="UP000192408"/>
    </source>
</evidence>
<dbReference type="PROSITE" id="PS00067">
    <property type="entry name" value="3HCDH"/>
    <property type="match status" value="1"/>
</dbReference>
<feature type="domain" description="3-hydroxyacyl-CoA dehydrogenase C-terminal" evidence="13">
    <location>
        <begin position="517"/>
        <end position="610"/>
    </location>
</feature>
<keyword evidence="10" id="KW-0456">Lyase</keyword>
<dbReference type="InterPro" id="IPR006176">
    <property type="entry name" value="3-OHacyl-CoA_DH_NAD-bd"/>
</dbReference>
<evidence type="ECO:0000313" key="15">
    <source>
        <dbReference type="EMBL" id="SMB90009.1"/>
    </source>
</evidence>
<name>A0A1W1V988_9PAST</name>
<dbReference type="Pfam" id="PF02737">
    <property type="entry name" value="3HCDH_N"/>
    <property type="match status" value="1"/>
</dbReference>
<dbReference type="GO" id="GO:0004300">
    <property type="term" value="F:enoyl-CoA hydratase activity"/>
    <property type="evidence" value="ECO:0007669"/>
    <property type="project" value="UniProtKB-EC"/>
</dbReference>
<evidence type="ECO:0000256" key="10">
    <source>
        <dbReference type="ARBA" id="ARBA00023239"/>
    </source>
</evidence>
<dbReference type="GO" id="GO:0070403">
    <property type="term" value="F:NAD+ binding"/>
    <property type="evidence" value="ECO:0007669"/>
    <property type="project" value="InterPro"/>
</dbReference>
<comment type="similarity">
    <text evidence="3">In the N-terminal section; belongs to the enoyl-CoA hydratase/isomerase family.</text>
</comment>
<keyword evidence="11" id="KW-0511">Multifunctional enzyme</keyword>
<dbReference type="InterPro" id="IPR006108">
    <property type="entry name" value="3HC_DH_C"/>
</dbReference>
<protein>
    <recommendedName>
        <fullName evidence="4">enoyl-CoA hydratase</fullName>
        <ecNumber evidence="4">4.2.1.17</ecNumber>
    </recommendedName>
</protein>
<dbReference type="FunFam" id="3.40.50.720:FF:000009">
    <property type="entry name" value="Fatty oxidation complex, alpha subunit"/>
    <property type="match status" value="1"/>
</dbReference>
<keyword evidence="8" id="KW-0520">NAD</keyword>
<proteinExistence type="inferred from homology"/>
<evidence type="ECO:0000256" key="5">
    <source>
        <dbReference type="ARBA" id="ARBA00022832"/>
    </source>
</evidence>
<dbReference type="EC" id="4.2.1.17" evidence="4"/>
<dbReference type="CDD" id="cd06558">
    <property type="entry name" value="crotonase-like"/>
    <property type="match status" value="1"/>
</dbReference>
<gene>
    <name evidence="15" type="ORF">SAMN05660772_01439</name>
</gene>
<dbReference type="AlphaFoldDB" id="A0A1W1V988"/>
<evidence type="ECO:0000256" key="1">
    <source>
        <dbReference type="ARBA" id="ARBA00005005"/>
    </source>
</evidence>
<evidence type="ECO:0000256" key="12">
    <source>
        <dbReference type="ARBA" id="ARBA00049556"/>
    </source>
</evidence>
<evidence type="ECO:0000256" key="7">
    <source>
        <dbReference type="ARBA" id="ARBA00023002"/>
    </source>
</evidence>
<dbReference type="PANTHER" id="PTHR43612">
    <property type="entry name" value="TRIFUNCTIONAL ENZYME SUBUNIT ALPHA"/>
    <property type="match status" value="1"/>
</dbReference>
<organism evidence="15 16">
    <name type="scientific">Pasteurella testudinis DSM 23072</name>
    <dbReference type="NCBI Taxonomy" id="1122938"/>
    <lineage>
        <taxon>Bacteria</taxon>
        <taxon>Pseudomonadati</taxon>
        <taxon>Pseudomonadota</taxon>
        <taxon>Gammaproteobacteria</taxon>
        <taxon>Pasteurellales</taxon>
        <taxon>Pasteurellaceae</taxon>
        <taxon>Pasteurella</taxon>
    </lineage>
</organism>
<dbReference type="InterPro" id="IPR050136">
    <property type="entry name" value="FA_oxidation_alpha_subunit"/>
</dbReference>
<dbReference type="InterPro" id="IPR006180">
    <property type="entry name" value="3-OHacyl-CoA_DH_CS"/>
</dbReference>
<evidence type="ECO:0000256" key="2">
    <source>
        <dbReference type="ARBA" id="ARBA00007005"/>
    </source>
</evidence>
<dbReference type="InterPro" id="IPR008927">
    <property type="entry name" value="6-PGluconate_DH-like_C_sf"/>
</dbReference>
<keyword evidence="9" id="KW-0443">Lipid metabolism</keyword>